<reference evidence="1" key="1">
    <citation type="submission" date="2018-02" db="EMBL/GenBank/DDBJ databases">
        <authorList>
            <person name="Cohen D.B."/>
            <person name="Kent A.D."/>
        </authorList>
    </citation>
    <scope>NUCLEOTIDE SEQUENCE</scope>
</reference>
<proteinExistence type="predicted"/>
<dbReference type="EMBL" id="OIVN01002335">
    <property type="protein sequence ID" value="SPD02742.1"/>
    <property type="molecule type" value="Genomic_DNA"/>
</dbReference>
<name>A0A2N9GST9_FAGSY</name>
<protein>
    <submittedName>
        <fullName evidence="1">Uncharacterized protein</fullName>
    </submittedName>
</protein>
<dbReference type="AlphaFoldDB" id="A0A2N9GST9"/>
<sequence>MILNVSLSRRFRSLDELPICLQALGANNATSLEWILTGSNLKLSEQLIIGIGCSKLLKKDHTSNARRKLLKESIARDSFSVFLLGAEFPDWLDYNSTGSILSFIVPPLVKQKIRGWFLCAVLASRFHDIYGFIVICKFKNNTKGTELQYQQKNCRVIPCQEHLWLHSVPLHHVAHLLEAGDEVEYSIHVSGSFQPKKFGVNLIYENDKKDYQSYFEAMIQNAFLPNKNDFFMKMFQQIKQWLVIRKSILPMYR</sequence>
<organism evidence="1">
    <name type="scientific">Fagus sylvatica</name>
    <name type="common">Beechnut</name>
    <dbReference type="NCBI Taxonomy" id="28930"/>
    <lineage>
        <taxon>Eukaryota</taxon>
        <taxon>Viridiplantae</taxon>
        <taxon>Streptophyta</taxon>
        <taxon>Embryophyta</taxon>
        <taxon>Tracheophyta</taxon>
        <taxon>Spermatophyta</taxon>
        <taxon>Magnoliopsida</taxon>
        <taxon>eudicotyledons</taxon>
        <taxon>Gunneridae</taxon>
        <taxon>Pentapetalae</taxon>
        <taxon>rosids</taxon>
        <taxon>fabids</taxon>
        <taxon>Fagales</taxon>
        <taxon>Fagaceae</taxon>
        <taxon>Fagus</taxon>
    </lineage>
</organism>
<evidence type="ECO:0000313" key="1">
    <source>
        <dbReference type="EMBL" id="SPD02742.1"/>
    </source>
</evidence>
<gene>
    <name evidence="1" type="ORF">FSB_LOCUS30624</name>
</gene>
<accession>A0A2N9GST9</accession>